<protein>
    <recommendedName>
        <fullName evidence="6">Fibroblast growth factor 8</fullName>
    </recommendedName>
</protein>
<sequence length="291" mass="34306">MELAMTAVWISRIIILSILTWNTLAKETDEQKLRKFLDPIFNKAKRTSDTRSLPFKRVTQLYSRNSARHIRVLPNKKIDALGEDGDKYAKLIIESDSFGRVRIRGSATNFYLCIDKRQRLRARVRGRGRQNCIFREHFAENAFTEFTSVQKSNLYVAFNRRGKQRACNKTRSGMKAVQFIERPLKHLRLYRGRKFMKNGKINLDSSDSEYAVCITVKTWREWRRFIKWRKQKRRKQARKLRKLRKKASKKNSRKTAAKKVPKKSSRKKTRKMASSTLLPTTQITSTLSTQK</sequence>
<dbReference type="RefSeq" id="XP_020913607.1">
    <property type="nucleotide sequence ID" value="XM_021057948.2"/>
</dbReference>
<dbReference type="Proteomes" id="UP000887567">
    <property type="component" value="Unplaced"/>
</dbReference>
<feature type="chain" id="PRO_5038100063" description="Fibroblast growth factor 8" evidence="3">
    <location>
        <begin position="26"/>
        <end position="291"/>
    </location>
</feature>
<evidence type="ECO:0000256" key="2">
    <source>
        <dbReference type="SAM" id="MobiDB-lite"/>
    </source>
</evidence>
<comment type="similarity">
    <text evidence="1">Belongs to the heparin-binding growth factors family.</text>
</comment>
<dbReference type="CDD" id="cd23307">
    <property type="entry name" value="beta-trefoil_FGF8-like"/>
    <property type="match status" value="1"/>
</dbReference>
<evidence type="ECO:0000313" key="4">
    <source>
        <dbReference type="EnsemblMetazoa" id="XP_020913607.1"/>
    </source>
</evidence>
<dbReference type="KEGG" id="epa:110251254"/>
<evidence type="ECO:0008006" key="6">
    <source>
        <dbReference type="Google" id="ProtNLM"/>
    </source>
</evidence>
<proteinExistence type="inferred from homology"/>
<evidence type="ECO:0000313" key="5">
    <source>
        <dbReference type="Proteomes" id="UP000887567"/>
    </source>
</evidence>
<reference evidence="4" key="1">
    <citation type="submission" date="2022-11" db="UniProtKB">
        <authorList>
            <consortium name="EnsemblMetazoa"/>
        </authorList>
    </citation>
    <scope>IDENTIFICATION</scope>
</reference>
<accession>A0A913Y2E8</accession>
<dbReference type="InterPro" id="IPR002209">
    <property type="entry name" value="Fibroblast_GF_fam"/>
</dbReference>
<dbReference type="GeneID" id="110251254"/>
<feature type="compositionally biased region" description="Polar residues" evidence="2">
    <location>
        <begin position="276"/>
        <end position="291"/>
    </location>
</feature>
<dbReference type="Gene3D" id="2.80.10.50">
    <property type="match status" value="1"/>
</dbReference>
<feature type="compositionally biased region" description="Basic residues" evidence="2">
    <location>
        <begin position="233"/>
        <end position="271"/>
    </location>
</feature>
<dbReference type="OMA" id="AVWISRI"/>
<dbReference type="PANTHER" id="PTHR11486">
    <property type="entry name" value="FIBROBLAST GROWTH FACTOR"/>
    <property type="match status" value="1"/>
</dbReference>
<name>A0A913Y2E8_EXADI</name>
<dbReference type="SMART" id="SM00442">
    <property type="entry name" value="FGF"/>
    <property type="match status" value="1"/>
</dbReference>
<dbReference type="OrthoDB" id="5988014at2759"/>
<dbReference type="SUPFAM" id="SSF50353">
    <property type="entry name" value="Cytokine"/>
    <property type="match status" value="1"/>
</dbReference>
<feature type="region of interest" description="Disordered" evidence="2">
    <location>
        <begin position="233"/>
        <end position="291"/>
    </location>
</feature>
<dbReference type="Pfam" id="PF00167">
    <property type="entry name" value="FGF"/>
    <property type="match status" value="1"/>
</dbReference>
<dbReference type="AlphaFoldDB" id="A0A913Y2E8"/>
<dbReference type="GO" id="GO:0008083">
    <property type="term" value="F:growth factor activity"/>
    <property type="evidence" value="ECO:0007669"/>
    <property type="project" value="InterPro"/>
</dbReference>
<dbReference type="InterPro" id="IPR008996">
    <property type="entry name" value="IL1/FGF"/>
</dbReference>
<evidence type="ECO:0000256" key="3">
    <source>
        <dbReference type="SAM" id="SignalP"/>
    </source>
</evidence>
<keyword evidence="5" id="KW-1185">Reference proteome</keyword>
<organism evidence="4 5">
    <name type="scientific">Exaiptasia diaphana</name>
    <name type="common">Tropical sea anemone</name>
    <name type="synonym">Aiptasia pulchella</name>
    <dbReference type="NCBI Taxonomy" id="2652724"/>
    <lineage>
        <taxon>Eukaryota</taxon>
        <taxon>Metazoa</taxon>
        <taxon>Cnidaria</taxon>
        <taxon>Anthozoa</taxon>
        <taxon>Hexacorallia</taxon>
        <taxon>Actiniaria</taxon>
        <taxon>Aiptasiidae</taxon>
        <taxon>Exaiptasia</taxon>
    </lineage>
</organism>
<evidence type="ECO:0000256" key="1">
    <source>
        <dbReference type="ARBA" id="ARBA00007936"/>
    </source>
</evidence>
<keyword evidence="3" id="KW-0732">Signal</keyword>
<feature type="signal peptide" evidence="3">
    <location>
        <begin position="1"/>
        <end position="25"/>
    </location>
</feature>
<dbReference type="EnsemblMetazoa" id="XM_021057948.2">
    <property type="protein sequence ID" value="XP_020913607.1"/>
    <property type="gene ID" value="LOC110251254"/>
</dbReference>